<organism evidence="1">
    <name type="scientific">Salmonella enterica subsp. enterica serovar Aqua</name>
    <dbReference type="NCBI Taxonomy" id="1302615"/>
    <lineage>
        <taxon>Bacteria</taxon>
        <taxon>Pseudomonadati</taxon>
        <taxon>Pseudomonadota</taxon>
        <taxon>Gammaproteobacteria</taxon>
        <taxon>Enterobacterales</taxon>
        <taxon>Enterobacteriaceae</taxon>
        <taxon>Salmonella</taxon>
    </lineage>
</organism>
<dbReference type="AlphaFoldDB" id="A0A5X6ERI9"/>
<gene>
    <name evidence="1" type="ORF">EKG95_26265</name>
</gene>
<protein>
    <submittedName>
        <fullName evidence="1">Uncharacterized protein</fullName>
    </submittedName>
</protein>
<evidence type="ECO:0000313" key="1">
    <source>
        <dbReference type="EMBL" id="ECA3795246.1"/>
    </source>
</evidence>
<name>A0A5X6ERI9_SALET</name>
<comment type="caution">
    <text evidence="1">The sequence shown here is derived from an EMBL/GenBank/DDBJ whole genome shotgun (WGS) entry which is preliminary data.</text>
</comment>
<dbReference type="EMBL" id="AAHUDZ010000072">
    <property type="protein sequence ID" value="ECA3795246.1"/>
    <property type="molecule type" value="Genomic_DNA"/>
</dbReference>
<accession>A0A5X6ERI9</accession>
<sequence>MEVQVKDQKIHLYQMSLICSYCEPGGMDCEPGRINASPLSLNVSREHFSFAVSVSRNMR</sequence>
<reference evidence="1" key="1">
    <citation type="submission" date="2018-12" db="EMBL/GenBank/DDBJ databases">
        <authorList>
            <person name="Ashton P.M."/>
            <person name="Dallman T."/>
            <person name="Nair S."/>
            <person name="De Pinna E."/>
            <person name="Peters T."/>
            <person name="Grant K."/>
        </authorList>
    </citation>
    <scope>NUCLEOTIDE SEQUENCE</scope>
    <source>
        <strain evidence="1">650060</strain>
    </source>
</reference>
<proteinExistence type="predicted"/>